<evidence type="ECO:0000313" key="3">
    <source>
        <dbReference type="Proteomes" id="UP000677423"/>
    </source>
</evidence>
<dbReference type="Proteomes" id="UP000677423">
    <property type="component" value="Segment"/>
</dbReference>
<evidence type="ECO:0000313" key="2">
    <source>
        <dbReference type="EMBL" id="QVW54568.1"/>
    </source>
</evidence>
<keyword evidence="3" id="KW-1185">Reference proteome</keyword>
<dbReference type="Gene3D" id="3.40.960.10">
    <property type="entry name" value="VSR Endonuclease"/>
    <property type="match status" value="1"/>
</dbReference>
<gene>
    <name evidence="2" type="ORF">p113_146</name>
</gene>
<dbReference type="GO" id="GO:0004519">
    <property type="term" value="F:endonuclease activity"/>
    <property type="evidence" value="ECO:0007669"/>
    <property type="project" value="UniProtKB-KW"/>
</dbReference>
<feature type="domain" description="DUF2726" evidence="1">
    <location>
        <begin position="228"/>
        <end position="303"/>
    </location>
</feature>
<name>A0A8E7FYC3_9CAUD</name>
<protein>
    <submittedName>
        <fullName evidence="2">Very short patch repeat endonuclease</fullName>
    </submittedName>
</protein>
<keyword evidence="2" id="KW-0255">Endonuclease</keyword>
<proteinExistence type="predicted"/>
<dbReference type="InterPro" id="IPR024402">
    <property type="entry name" value="DUF2726"/>
</dbReference>
<reference evidence="2 3" key="1">
    <citation type="submission" date="2021-05" db="EMBL/GenBank/DDBJ databases">
        <authorList>
            <person name="Canfield G.S."/>
            <person name="Duerkop B.A."/>
        </authorList>
    </citation>
    <scope>NUCLEOTIDE SEQUENCE [LARGE SCALE GENOMIC DNA]</scope>
</reference>
<keyword evidence="2" id="KW-0378">Hydrolase</keyword>
<dbReference type="Pfam" id="PF10881">
    <property type="entry name" value="DUF2726"/>
    <property type="match status" value="1"/>
</dbReference>
<evidence type="ECO:0000259" key="1">
    <source>
        <dbReference type="Pfam" id="PF10881"/>
    </source>
</evidence>
<accession>A0A8E7FYC3</accession>
<organism evidence="2 3">
    <name type="scientific">Enterococcus phage 113</name>
    <dbReference type="NCBI Taxonomy" id="2835638"/>
    <lineage>
        <taxon>Viruses</taxon>
        <taxon>Duplodnaviria</taxon>
        <taxon>Heunggongvirae</taxon>
        <taxon>Uroviricota</taxon>
        <taxon>Caudoviricetes</taxon>
        <taxon>Herelleviridae</taxon>
        <taxon>Brockvirinae</taxon>
        <taxon>Schiekvirus</taxon>
        <taxon>Schiekvirus sv113</taxon>
    </lineage>
</organism>
<sequence>MTKNIEKSKQKFLDYFDENNTNGEYSIVRPYVSTREKVGIEHSCGNIIERTPSNIYKYGFTCRHCYKDTSRRKSPESYRKQFMEIMGSDYELLSEYKTNKEDITVRHISCGTVYSTRADLPITMGTKCPNCFSNTPWVKKAFYKLIEDYNGEYVVLGTYKRSKMPIEIEHTKCGSISKVSPYDFSTRGGYCTHCGMSSGETMVNRILTEANVNYRYQYPRIVNPKNGIRGLMFDFSLVDENENVLAIIEYDGKQHSNPSSIFYSNEDEYLDSVYRDTVKTNYCLENNIPLLRLDNTNWEDTRRLVLDFIGQPQARPNAHGRKKEIDARVKHM</sequence>
<dbReference type="EMBL" id="MZ147816">
    <property type="protein sequence ID" value="QVW54568.1"/>
    <property type="molecule type" value="Genomic_DNA"/>
</dbReference>
<keyword evidence="2" id="KW-0540">Nuclease</keyword>